<dbReference type="RefSeq" id="WP_236458256.1">
    <property type="nucleotide sequence ID" value="NZ_CBCSGE010000009.1"/>
</dbReference>
<comment type="caution">
    <text evidence="1">The sequence shown here is derived from an EMBL/GenBank/DDBJ whole genome shotgun (WGS) entry which is preliminary data.</text>
</comment>
<reference evidence="1 2" key="1">
    <citation type="submission" date="2024-09" db="EMBL/GenBank/DDBJ databases">
        <authorList>
            <person name="Sun Q."/>
            <person name="Mori K."/>
        </authorList>
    </citation>
    <scope>NUCLEOTIDE SEQUENCE [LARGE SCALE GENOMIC DNA]</scope>
    <source>
        <strain evidence="1 2">CECT 7955</strain>
    </source>
</reference>
<organism evidence="1 2">
    <name type="scientific">Flavobacterium jumunjinense</name>
    <dbReference type="NCBI Taxonomy" id="998845"/>
    <lineage>
        <taxon>Bacteria</taxon>
        <taxon>Pseudomonadati</taxon>
        <taxon>Bacteroidota</taxon>
        <taxon>Flavobacteriia</taxon>
        <taxon>Flavobacteriales</taxon>
        <taxon>Flavobacteriaceae</taxon>
        <taxon>Flavobacterium</taxon>
    </lineage>
</organism>
<evidence type="ECO:0000313" key="2">
    <source>
        <dbReference type="Proteomes" id="UP001589607"/>
    </source>
</evidence>
<name>A0ABV5GLJ4_9FLAO</name>
<dbReference type="Proteomes" id="UP001589607">
    <property type="component" value="Unassembled WGS sequence"/>
</dbReference>
<evidence type="ECO:0000313" key="1">
    <source>
        <dbReference type="EMBL" id="MFB9096255.1"/>
    </source>
</evidence>
<dbReference type="EMBL" id="JBHMEY010000014">
    <property type="protein sequence ID" value="MFB9096255.1"/>
    <property type="molecule type" value="Genomic_DNA"/>
</dbReference>
<proteinExistence type="predicted"/>
<gene>
    <name evidence="1" type="ORF">ACFFVF_06990</name>
</gene>
<keyword evidence="2" id="KW-1185">Reference proteome</keyword>
<accession>A0ABV5GLJ4</accession>
<sequence>MREIKNLKYSITTKNEFKGIPFFRRLTKVRFLESGNIIAEFKKSKNNYLILFDDSEKIEISFKNTINSEFKIHELSTNTIWQFSNSNTNFSFFKNEPVFLKDANSTQIKIKTKYDRQLFYHEDKLIGLIENKYFIFKNGEFRITIFNETYRNILIAACCITLIDYHILKTHEI</sequence>
<protein>
    <recommendedName>
        <fullName evidence="3">Tubby C 2</fullName>
    </recommendedName>
</protein>
<evidence type="ECO:0008006" key="3">
    <source>
        <dbReference type="Google" id="ProtNLM"/>
    </source>
</evidence>